<organism evidence="1 2">
    <name type="scientific">Chelativorans composti</name>
    <dbReference type="NCBI Taxonomy" id="768533"/>
    <lineage>
        <taxon>Bacteria</taxon>
        <taxon>Pseudomonadati</taxon>
        <taxon>Pseudomonadota</taxon>
        <taxon>Alphaproteobacteria</taxon>
        <taxon>Hyphomicrobiales</taxon>
        <taxon>Phyllobacteriaceae</taxon>
        <taxon>Chelativorans</taxon>
    </lineage>
</organism>
<dbReference type="RefSeq" id="WP_345097679.1">
    <property type="nucleotide sequence ID" value="NZ_BAABGS010000008.1"/>
</dbReference>
<sequence length="135" mass="14886">MNAAALDLQEAVVTALRGHEALVSALGGQKIHDLTPAALPFPYITFGRTEVYDWSADQSEGSEILFSLHVWSKHRGRREALQLIDLVAEALDEGRVVPTRHHLVTCTPDATEVRYDEDLDAFEGAVHVRALMEPA</sequence>
<evidence type="ECO:0000313" key="2">
    <source>
        <dbReference type="Proteomes" id="UP001597373"/>
    </source>
</evidence>
<reference evidence="2" key="1">
    <citation type="journal article" date="2019" name="Int. J. Syst. Evol. Microbiol.">
        <title>The Global Catalogue of Microorganisms (GCM) 10K type strain sequencing project: providing services to taxonomists for standard genome sequencing and annotation.</title>
        <authorList>
            <consortium name="The Broad Institute Genomics Platform"/>
            <consortium name="The Broad Institute Genome Sequencing Center for Infectious Disease"/>
            <person name="Wu L."/>
            <person name="Ma J."/>
        </authorList>
    </citation>
    <scope>NUCLEOTIDE SEQUENCE [LARGE SCALE GENOMIC DNA]</scope>
    <source>
        <strain evidence="2">KCTC 23707</strain>
    </source>
</reference>
<proteinExistence type="predicted"/>
<name>A0ABW5DH87_9HYPH</name>
<dbReference type="Proteomes" id="UP001597373">
    <property type="component" value="Unassembled WGS sequence"/>
</dbReference>
<comment type="caution">
    <text evidence="1">The sequence shown here is derived from an EMBL/GenBank/DDBJ whole genome shotgun (WGS) entry which is preliminary data.</text>
</comment>
<dbReference type="Gene3D" id="3.30.2000.30">
    <property type="match status" value="1"/>
</dbReference>
<protein>
    <submittedName>
        <fullName evidence="1">DUF3168 domain-containing protein</fullName>
    </submittedName>
</protein>
<gene>
    <name evidence="1" type="ORF">ACFSMZ_08865</name>
</gene>
<dbReference type="InterPro" id="IPR053745">
    <property type="entry name" value="Viral_Tail_Comp_sf"/>
</dbReference>
<evidence type="ECO:0000313" key="1">
    <source>
        <dbReference type="EMBL" id="MFD2259875.1"/>
    </source>
</evidence>
<dbReference type="InterPro" id="IPR021508">
    <property type="entry name" value="Gp17-like"/>
</dbReference>
<dbReference type="Pfam" id="PF11367">
    <property type="entry name" value="Tail_completion_gp17"/>
    <property type="match status" value="1"/>
</dbReference>
<dbReference type="EMBL" id="JBHUIR010000029">
    <property type="protein sequence ID" value="MFD2259875.1"/>
    <property type="molecule type" value="Genomic_DNA"/>
</dbReference>
<keyword evidence="2" id="KW-1185">Reference proteome</keyword>
<accession>A0ABW5DH87</accession>